<feature type="compositionally biased region" description="Pro residues" evidence="1">
    <location>
        <begin position="84"/>
        <end position="93"/>
    </location>
</feature>
<dbReference type="KEGG" id="sfu:Sfum_1124"/>
<feature type="compositionally biased region" description="Low complexity" evidence="1">
    <location>
        <begin position="224"/>
        <end position="235"/>
    </location>
</feature>
<evidence type="ECO:0008006" key="5">
    <source>
        <dbReference type="Google" id="ProtNLM"/>
    </source>
</evidence>
<feature type="compositionally biased region" description="Polar residues" evidence="1">
    <location>
        <begin position="236"/>
        <end position="250"/>
    </location>
</feature>
<evidence type="ECO:0000256" key="1">
    <source>
        <dbReference type="SAM" id="MobiDB-lite"/>
    </source>
</evidence>
<reference evidence="3 4" key="1">
    <citation type="submission" date="2006-10" db="EMBL/GenBank/DDBJ databases">
        <title>Complete sequence of Syntrophobacter fumaroxidans MPOB.</title>
        <authorList>
            <consortium name="US DOE Joint Genome Institute"/>
            <person name="Copeland A."/>
            <person name="Lucas S."/>
            <person name="Lapidus A."/>
            <person name="Barry K."/>
            <person name="Detter J.C."/>
            <person name="Glavina del Rio T."/>
            <person name="Hammon N."/>
            <person name="Israni S."/>
            <person name="Pitluck S."/>
            <person name="Goltsman E.G."/>
            <person name="Martinez M."/>
            <person name="Schmutz J."/>
            <person name="Larimer F."/>
            <person name="Land M."/>
            <person name="Hauser L."/>
            <person name="Kyrpides N."/>
            <person name="Kim E."/>
            <person name="Boone D.R."/>
            <person name="Brockman F."/>
            <person name="Culley D."/>
            <person name="Ferry J."/>
            <person name="Gunsalus R."/>
            <person name="McInerney M.J."/>
            <person name="Morrison M."/>
            <person name="Plugge C."/>
            <person name="Rohlin L."/>
            <person name="Scholten J."/>
            <person name="Sieber J."/>
            <person name="Stams A.J.M."/>
            <person name="Worm P."/>
            <person name="Henstra A.M."/>
            <person name="Richardson P."/>
        </authorList>
    </citation>
    <scope>NUCLEOTIDE SEQUENCE [LARGE SCALE GENOMIC DNA]</scope>
    <source>
        <strain evidence="4">DSM 10017 / MPOB</strain>
    </source>
</reference>
<dbReference type="InParanoid" id="A0LHB5"/>
<dbReference type="InterPro" id="IPR008160">
    <property type="entry name" value="Collagen"/>
</dbReference>
<dbReference type="AlphaFoldDB" id="A0LHB5"/>
<keyword evidence="2" id="KW-0812">Transmembrane</keyword>
<keyword evidence="2" id="KW-1133">Transmembrane helix</keyword>
<name>A0LHB5_SYNFM</name>
<evidence type="ECO:0000256" key="2">
    <source>
        <dbReference type="SAM" id="Phobius"/>
    </source>
</evidence>
<accession>A0LHB5</accession>
<dbReference type="STRING" id="335543.Sfum_1124"/>
<proteinExistence type="predicted"/>
<sequence length="375" mass="40403" precursor="true">MHRPISALILFSVLVSFGIARGELAEDIIHACSNKHTGTVRYVSGPEQCKRSETPLSWNRVGMPGERGIQGPAGPPGMQGPRGDPGPPGPPGPRGTQGPPGTAIAATAGNERTDTTSRDHMDIISLVAALASLILAVLAIWLSIVFYRSSTQLRNETREAARDVARNADRLESLLNRVYLDSVSVMKETIVGLRAWGSPPAGPTGKPTVRPPETPVEKRETTSAPEPAFPAAAQPGVSSPASSRQEDQSSVFDALASFSGKRIQDILEHPELGKAVENTLKAYYPKLVENLRVSGKVGVDADGDLYGFGMAPRQDALEEGILHIDREGGVHAAILTQGEKVLYFSNRDEFKKKLTPTVQQFVKRFADVKVIFMNR</sequence>
<feature type="region of interest" description="Disordered" evidence="1">
    <location>
        <begin position="196"/>
        <end position="250"/>
    </location>
</feature>
<feature type="region of interest" description="Disordered" evidence="1">
    <location>
        <begin position="51"/>
        <end position="116"/>
    </location>
</feature>
<dbReference type="Pfam" id="PF01391">
    <property type="entry name" value="Collagen"/>
    <property type="match status" value="1"/>
</dbReference>
<evidence type="ECO:0000313" key="4">
    <source>
        <dbReference type="Proteomes" id="UP000001784"/>
    </source>
</evidence>
<feature type="compositionally biased region" description="Low complexity" evidence="1">
    <location>
        <begin position="94"/>
        <end position="109"/>
    </location>
</feature>
<gene>
    <name evidence="3" type="ordered locus">Sfum_1124</name>
</gene>
<organism evidence="3 4">
    <name type="scientific">Syntrophobacter fumaroxidans (strain DSM 10017 / MPOB)</name>
    <dbReference type="NCBI Taxonomy" id="335543"/>
    <lineage>
        <taxon>Bacteria</taxon>
        <taxon>Pseudomonadati</taxon>
        <taxon>Thermodesulfobacteriota</taxon>
        <taxon>Syntrophobacteria</taxon>
        <taxon>Syntrophobacterales</taxon>
        <taxon>Syntrophobacteraceae</taxon>
        <taxon>Syntrophobacter</taxon>
    </lineage>
</organism>
<protein>
    <recommendedName>
        <fullName evidence="5">Collagen triple helix repeat</fullName>
    </recommendedName>
</protein>
<keyword evidence="2" id="KW-0472">Membrane</keyword>
<dbReference type="Gene3D" id="1.20.5.320">
    <property type="entry name" value="6-Phosphogluconate Dehydrogenase, domain 3"/>
    <property type="match status" value="1"/>
</dbReference>
<feature type="transmembrane region" description="Helical" evidence="2">
    <location>
        <begin position="123"/>
        <end position="147"/>
    </location>
</feature>
<evidence type="ECO:0000313" key="3">
    <source>
        <dbReference type="EMBL" id="ABK16817.1"/>
    </source>
</evidence>
<dbReference type="HOGENOM" id="CLU_737557_0_0_7"/>
<dbReference type="Proteomes" id="UP000001784">
    <property type="component" value="Chromosome"/>
</dbReference>
<keyword evidence="4" id="KW-1185">Reference proteome</keyword>
<dbReference type="EMBL" id="CP000478">
    <property type="protein sequence ID" value="ABK16817.1"/>
    <property type="molecule type" value="Genomic_DNA"/>
</dbReference>